<comment type="caution">
    <text evidence="4">The sequence shown here is derived from an EMBL/GenBank/DDBJ whole genome shotgun (WGS) entry which is preliminary data.</text>
</comment>
<gene>
    <name evidence="4" type="ORF">H8S00_05565</name>
</gene>
<organism evidence="4 5">
    <name type="scientific">Eubacterium segne</name>
    <dbReference type="NCBI Taxonomy" id="2763045"/>
    <lineage>
        <taxon>Bacteria</taxon>
        <taxon>Bacillati</taxon>
        <taxon>Bacillota</taxon>
        <taxon>Clostridia</taxon>
        <taxon>Eubacteriales</taxon>
        <taxon>Eubacteriaceae</taxon>
        <taxon>Eubacterium</taxon>
    </lineage>
</organism>
<dbReference type="InterPro" id="IPR039564">
    <property type="entry name" value="Peptidase_C39-like"/>
</dbReference>
<keyword evidence="2" id="KW-0472">Membrane</keyword>
<evidence type="ECO:0000259" key="3">
    <source>
        <dbReference type="Pfam" id="PF13529"/>
    </source>
</evidence>
<evidence type="ECO:0000256" key="1">
    <source>
        <dbReference type="SAM" id="MobiDB-lite"/>
    </source>
</evidence>
<keyword evidence="2" id="KW-0812">Transmembrane</keyword>
<dbReference type="EMBL" id="JACOOZ010000003">
    <property type="protein sequence ID" value="MBC5667451.1"/>
    <property type="molecule type" value="Genomic_DNA"/>
</dbReference>
<dbReference type="Pfam" id="PF13529">
    <property type="entry name" value="Peptidase_C39_2"/>
    <property type="match status" value="1"/>
</dbReference>
<feature type="compositionally biased region" description="Basic and acidic residues" evidence="1">
    <location>
        <begin position="43"/>
        <end position="69"/>
    </location>
</feature>
<evidence type="ECO:0000313" key="4">
    <source>
        <dbReference type="EMBL" id="MBC5667451.1"/>
    </source>
</evidence>
<accession>A0ABR7F1H3</accession>
<reference evidence="4 5" key="1">
    <citation type="submission" date="2020-08" db="EMBL/GenBank/DDBJ databases">
        <title>Genome public.</title>
        <authorList>
            <person name="Liu C."/>
            <person name="Sun Q."/>
        </authorList>
    </citation>
    <scope>NUCLEOTIDE SEQUENCE [LARGE SCALE GENOMIC DNA]</scope>
    <source>
        <strain evidence="4 5">BX4</strain>
    </source>
</reference>
<feature type="domain" description="Peptidase C39-like" evidence="3">
    <location>
        <begin position="153"/>
        <end position="286"/>
    </location>
</feature>
<dbReference type="RefSeq" id="WP_021952911.1">
    <property type="nucleotide sequence ID" value="NZ_JACOOZ010000003.1"/>
</dbReference>
<feature type="region of interest" description="Disordered" evidence="1">
    <location>
        <begin position="43"/>
        <end position="72"/>
    </location>
</feature>
<name>A0ABR7F1H3_9FIRM</name>
<keyword evidence="2" id="KW-1133">Transmembrane helix</keyword>
<dbReference type="Proteomes" id="UP000597877">
    <property type="component" value="Unassembled WGS sequence"/>
</dbReference>
<evidence type="ECO:0000256" key="2">
    <source>
        <dbReference type="SAM" id="Phobius"/>
    </source>
</evidence>
<sequence length="320" mass="36668">MKQSDYRREQKKLRKIQIAITISGIIISIVLLVGIVQNIAKQNESHKSKENATKQVETEKKEETTAEKKSKTKKKYKISAPKEYTRTQILKFLKQYSDSDENIKYLYENRDNYDTDLLEKVANNPEMAEFIANYFDYESEGKPKLSKNERAAEVPLLIQWDKRWGYKTYGDSNIGLAGCGPTCVSMVVYSLTRNDKVTPVTAAKYSEENGYYVEGIGTAWKLMTTFPAEYGINIHEVGLSKERIESELDNGGLIICAMGPGDFTLSGHFIVIYGYDDNGFKINDPNCITRSKKQWTYDRLATQIKALWGYKLEETRETQK</sequence>
<evidence type="ECO:0000313" key="5">
    <source>
        <dbReference type="Proteomes" id="UP000597877"/>
    </source>
</evidence>
<dbReference type="Gene3D" id="3.90.70.10">
    <property type="entry name" value="Cysteine proteinases"/>
    <property type="match status" value="1"/>
</dbReference>
<proteinExistence type="predicted"/>
<feature type="transmembrane region" description="Helical" evidence="2">
    <location>
        <begin position="20"/>
        <end position="40"/>
    </location>
</feature>
<keyword evidence="5" id="KW-1185">Reference proteome</keyword>
<protein>
    <submittedName>
        <fullName evidence="4">C39 family peptidase</fullName>
    </submittedName>
</protein>